<feature type="transmembrane region" description="Helical" evidence="6">
    <location>
        <begin position="215"/>
        <end position="242"/>
    </location>
</feature>
<dbReference type="OrthoDB" id="433512at2759"/>
<evidence type="ECO:0000256" key="2">
    <source>
        <dbReference type="ARBA" id="ARBA00022692"/>
    </source>
</evidence>
<evidence type="ECO:0000313" key="8">
    <source>
        <dbReference type="EMBL" id="KAJ1920631.1"/>
    </source>
</evidence>
<evidence type="ECO:0000256" key="5">
    <source>
        <dbReference type="SAM" id="MobiDB-lite"/>
    </source>
</evidence>
<sequence>MADLEKGQNSLSNISSSSSINHNHRVSAHRHRDDDRNSGDFALAGELDMDLIKRRQQLEDMDRDGKFNWKLVRVILTAGVGIATDAYDMFIINIVSLMLGYVYYHDAVGSEKNRVPVKWDTLIKAATQIGALIGQLGFGYLGDRLGRTGVFSMGLILVIFCTIASAFSNDMVKGFNVFIVLFIWRLLLGCGVGGDYPLSATITSEYASVNRRGQLMAIVFSNQCIGNITAPIVSLILFAIFKGGIENDIENLDYVWRLALGLAAVPGVCTLYLRLTMPESKRYEMEKAKTKAINTEEQEYLLKQNNNGGTGSPEPSQEKAGAETQVLAASRRHSDSITPHGIAEVKSHRDEDGVGDSEENSTEPQGERVAQRNSFVQYFKQWRHLKVLLGTSISWFALDVAFYGINLNSSIVINAIGFSGDLQNDPAYHVLTRNALGSLIINLLGSLPGYVLSIFLIEKLGRKKIQIIGFVMLTALYVVLGFAYHQILDRSVAGFIVLFSVAQLFQNFGPNVTTFIIPGEVFPTRFRSTAHGISAAAGKLGAIVAQVGFFQLKDRGGPDAFIPHLLKIFALFMLVGLLVTFWIPETKGKSLEEISNESEEAI</sequence>
<dbReference type="InterPro" id="IPR005829">
    <property type="entry name" value="Sugar_transporter_CS"/>
</dbReference>
<dbReference type="InterPro" id="IPR005828">
    <property type="entry name" value="MFS_sugar_transport-like"/>
</dbReference>
<comment type="subcellular location">
    <subcellularLocation>
        <location evidence="1">Membrane</location>
        <topology evidence="1">Multi-pass membrane protein</topology>
    </subcellularLocation>
</comment>
<evidence type="ECO:0000259" key="7">
    <source>
        <dbReference type="PROSITE" id="PS50850"/>
    </source>
</evidence>
<feature type="transmembrane region" description="Helical" evidence="6">
    <location>
        <begin position="493"/>
        <end position="517"/>
    </location>
</feature>
<keyword evidence="2 6" id="KW-0812">Transmembrane</keyword>
<keyword evidence="3 6" id="KW-1133">Transmembrane helix</keyword>
<dbReference type="GO" id="GO:0022857">
    <property type="term" value="F:transmembrane transporter activity"/>
    <property type="evidence" value="ECO:0007669"/>
    <property type="project" value="InterPro"/>
</dbReference>
<evidence type="ECO:0000256" key="4">
    <source>
        <dbReference type="ARBA" id="ARBA00023136"/>
    </source>
</evidence>
<dbReference type="SUPFAM" id="SSF103473">
    <property type="entry name" value="MFS general substrate transporter"/>
    <property type="match status" value="1"/>
</dbReference>
<dbReference type="Pfam" id="PF00083">
    <property type="entry name" value="Sugar_tr"/>
    <property type="match status" value="2"/>
</dbReference>
<name>A0A9W8A8U9_9FUNG</name>
<feature type="domain" description="Major facilitator superfamily (MFS) profile" evidence="7">
    <location>
        <begin position="74"/>
        <end position="588"/>
    </location>
</feature>
<dbReference type="Proteomes" id="UP001150538">
    <property type="component" value="Unassembled WGS sequence"/>
</dbReference>
<dbReference type="GO" id="GO:0016020">
    <property type="term" value="C:membrane"/>
    <property type="evidence" value="ECO:0007669"/>
    <property type="project" value="UniProtKB-SubCell"/>
</dbReference>
<feature type="transmembrane region" description="Helical" evidence="6">
    <location>
        <begin position="148"/>
        <end position="168"/>
    </location>
</feature>
<dbReference type="AlphaFoldDB" id="A0A9W8A8U9"/>
<feature type="transmembrane region" description="Helical" evidence="6">
    <location>
        <begin position="122"/>
        <end position="141"/>
    </location>
</feature>
<feature type="transmembrane region" description="Helical" evidence="6">
    <location>
        <begin position="561"/>
        <end position="583"/>
    </location>
</feature>
<dbReference type="PROSITE" id="PS00216">
    <property type="entry name" value="SUGAR_TRANSPORT_1"/>
    <property type="match status" value="1"/>
</dbReference>
<dbReference type="InterPro" id="IPR020846">
    <property type="entry name" value="MFS_dom"/>
</dbReference>
<feature type="transmembrane region" description="Helical" evidence="6">
    <location>
        <begin position="174"/>
        <end position="194"/>
    </location>
</feature>
<dbReference type="EMBL" id="JANBPU010000011">
    <property type="protein sequence ID" value="KAJ1920631.1"/>
    <property type="molecule type" value="Genomic_DNA"/>
</dbReference>
<feature type="transmembrane region" description="Helical" evidence="6">
    <location>
        <begin position="387"/>
        <end position="405"/>
    </location>
</feature>
<feature type="transmembrane region" description="Helical" evidence="6">
    <location>
        <begin position="529"/>
        <end position="549"/>
    </location>
</feature>
<organism evidence="8 9">
    <name type="scientific">Mycoemilia scoparia</name>
    <dbReference type="NCBI Taxonomy" id="417184"/>
    <lineage>
        <taxon>Eukaryota</taxon>
        <taxon>Fungi</taxon>
        <taxon>Fungi incertae sedis</taxon>
        <taxon>Zoopagomycota</taxon>
        <taxon>Kickxellomycotina</taxon>
        <taxon>Kickxellomycetes</taxon>
        <taxon>Kickxellales</taxon>
        <taxon>Kickxellaceae</taxon>
        <taxon>Mycoemilia</taxon>
    </lineage>
</organism>
<evidence type="ECO:0000256" key="1">
    <source>
        <dbReference type="ARBA" id="ARBA00004141"/>
    </source>
</evidence>
<feature type="transmembrane region" description="Helical" evidence="6">
    <location>
        <begin position="254"/>
        <end position="275"/>
    </location>
</feature>
<evidence type="ECO:0000256" key="6">
    <source>
        <dbReference type="SAM" id="Phobius"/>
    </source>
</evidence>
<proteinExistence type="predicted"/>
<dbReference type="PANTHER" id="PTHR24064">
    <property type="entry name" value="SOLUTE CARRIER FAMILY 22 MEMBER"/>
    <property type="match status" value="1"/>
</dbReference>
<keyword evidence="4 6" id="KW-0472">Membrane</keyword>
<keyword evidence="9" id="KW-1185">Reference proteome</keyword>
<reference evidence="8" key="1">
    <citation type="submission" date="2022-07" db="EMBL/GenBank/DDBJ databases">
        <title>Phylogenomic reconstructions and comparative analyses of Kickxellomycotina fungi.</title>
        <authorList>
            <person name="Reynolds N.K."/>
            <person name="Stajich J.E."/>
            <person name="Barry K."/>
            <person name="Grigoriev I.V."/>
            <person name="Crous P."/>
            <person name="Smith M.E."/>
        </authorList>
    </citation>
    <scope>NUCLEOTIDE SEQUENCE</scope>
    <source>
        <strain evidence="8">NBRC 100468</strain>
    </source>
</reference>
<feature type="transmembrane region" description="Helical" evidence="6">
    <location>
        <begin position="71"/>
        <end position="102"/>
    </location>
</feature>
<dbReference type="Gene3D" id="1.20.1250.20">
    <property type="entry name" value="MFS general substrate transporter like domains"/>
    <property type="match status" value="2"/>
</dbReference>
<dbReference type="PROSITE" id="PS50850">
    <property type="entry name" value="MFS"/>
    <property type="match status" value="1"/>
</dbReference>
<evidence type="ECO:0000313" key="9">
    <source>
        <dbReference type="Proteomes" id="UP001150538"/>
    </source>
</evidence>
<feature type="transmembrane region" description="Helical" evidence="6">
    <location>
        <begin position="435"/>
        <end position="455"/>
    </location>
</feature>
<evidence type="ECO:0000256" key="3">
    <source>
        <dbReference type="ARBA" id="ARBA00022989"/>
    </source>
</evidence>
<accession>A0A9W8A8U9</accession>
<feature type="region of interest" description="Disordered" evidence="5">
    <location>
        <begin position="1"/>
        <end position="37"/>
    </location>
</feature>
<gene>
    <name evidence="8" type="ORF">H4219_001189</name>
</gene>
<comment type="caution">
    <text evidence="8">The sequence shown here is derived from an EMBL/GenBank/DDBJ whole genome shotgun (WGS) entry which is preliminary data.</text>
</comment>
<feature type="region of interest" description="Disordered" evidence="5">
    <location>
        <begin position="303"/>
        <end position="369"/>
    </location>
</feature>
<feature type="compositionally biased region" description="Basic and acidic residues" evidence="5">
    <location>
        <begin position="343"/>
        <end position="352"/>
    </location>
</feature>
<dbReference type="InterPro" id="IPR036259">
    <property type="entry name" value="MFS_trans_sf"/>
</dbReference>
<dbReference type="CDD" id="cd17364">
    <property type="entry name" value="MFS_PhT"/>
    <property type="match status" value="1"/>
</dbReference>
<protein>
    <recommendedName>
        <fullName evidence="7">Major facilitator superfamily (MFS) profile domain-containing protein</fullName>
    </recommendedName>
</protein>
<feature type="transmembrane region" description="Helical" evidence="6">
    <location>
        <begin position="467"/>
        <end position="487"/>
    </location>
</feature>
<feature type="compositionally biased region" description="Low complexity" evidence="5">
    <location>
        <begin position="9"/>
        <end position="21"/>
    </location>
</feature>